<comment type="subcellular location">
    <subcellularLocation>
        <location evidence="5">Cytoplasm</location>
    </subcellularLocation>
</comment>
<dbReference type="InterPro" id="IPR011033">
    <property type="entry name" value="PRC_barrel-like_sf"/>
</dbReference>
<feature type="domain" description="RimM N-terminal" evidence="6">
    <location>
        <begin position="12"/>
        <end position="93"/>
    </location>
</feature>
<dbReference type="GO" id="GO:0005737">
    <property type="term" value="C:cytoplasm"/>
    <property type="evidence" value="ECO:0007669"/>
    <property type="project" value="UniProtKB-SubCell"/>
</dbReference>
<evidence type="ECO:0000259" key="7">
    <source>
        <dbReference type="Pfam" id="PF24986"/>
    </source>
</evidence>
<keyword evidence="9" id="KW-1185">Reference proteome</keyword>
<evidence type="ECO:0000256" key="2">
    <source>
        <dbReference type="ARBA" id="ARBA00022517"/>
    </source>
</evidence>
<comment type="subunit">
    <text evidence="5">Binds ribosomal protein uS19.</text>
</comment>
<keyword evidence="3 5" id="KW-0698">rRNA processing</keyword>
<comment type="caution">
    <text evidence="8">The sequence shown here is derived from an EMBL/GenBank/DDBJ whole genome shotgun (WGS) entry which is preliminary data.</text>
</comment>
<dbReference type="GO" id="GO:0043022">
    <property type="term" value="F:ribosome binding"/>
    <property type="evidence" value="ECO:0007669"/>
    <property type="project" value="InterPro"/>
</dbReference>
<dbReference type="InterPro" id="IPR011961">
    <property type="entry name" value="RimM"/>
</dbReference>
<name>A0AAE3HLH9_9GAMM</name>
<dbReference type="InterPro" id="IPR009000">
    <property type="entry name" value="Transl_B-barrel_sf"/>
</dbReference>
<organism evidence="8 9">
    <name type="scientific">Methylohalomonas lacus</name>
    <dbReference type="NCBI Taxonomy" id="398773"/>
    <lineage>
        <taxon>Bacteria</taxon>
        <taxon>Pseudomonadati</taxon>
        <taxon>Pseudomonadota</taxon>
        <taxon>Gammaproteobacteria</taxon>
        <taxon>Methylohalomonadales</taxon>
        <taxon>Methylohalomonadaceae</taxon>
        <taxon>Methylohalomonas</taxon>
    </lineage>
</organism>
<dbReference type="SUPFAM" id="SSF50346">
    <property type="entry name" value="PRC-barrel domain"/>
    <property type="match status" value="1"/>
</dbReference>
<dbReference type="PANTHER" id="PTHR33692">
    <property type="entry name" value="RIBOSOME MATURATION FACTOR RIMM"/>
    <property type="match status" value="1"/>
</dbReference>
<evidence type="ECO:0000259" key="6">
    <source>
        <dbReference type="Pfam" id="PF01782"/>
    </source>
</evidence>
<dbReference type="InterPro" id="IPR056792">
    <property type="entry name" value="PRC_RimM"/>
</dbReference>
<proteinExistence type="inferred from homology"/>
<dbReference type="Proteomes" id="UP001204445">
    <property type="component" value="Unassembled WGS sequence"/>
</dbReference>
<dbReference type="SUPFAM" id="SSF50447">
    <property type="entry name" value="Translation proteins"/>
    <property type="match status" value="1"/>
</dbReference>
<protein>
    <recommendedName>
        <fullName evidence="5">Ribosome maturation factor RimM</fullName>
    </recommendedName>
</protein>
<dbReference type="RefSeq" id="WP_259057389.1">
    <property type="nucleotide sequence ID" value="NZ_JANUCT010000023.1"/>
</dbReference>
<dbReference type="Gene3D" id="2.30.30.240">
    <property type="entry name" value="PRC-barrel domain"/>
    <property type="match status" value="1"/>
</dbReference>
<sequence length="175" mass="19191">MDAQQPARLVTLGQVVGVHGVRGAIKIISHTRPRTNIFSYRQWWLQRAAESWSRYELNGGQPQGKGLIAELNGVTDRDTARGLMGAAIAVDRSVLPPLPAREYYWCDLIGLAVYREDGSLIGQVRALEETGANDVLVVVTAAGSEQLIPYVPDHTVLAVDLESGRLTVDWPEETD</sequence>
<dbReference type="GO" id="GO:0006364">
    <property type="term" value="P:rRNA processing"/>
    <property type="evidence" value="ECO:0007669"/>
    <property type="project" value="UniProtKB-UniRule"/>
</dbReference>
<evidence type="ECO:0000313" key="9">
    <source>
        <dbReference type="Proteomes" id="UP001204445"/>
    </source>
</evidence>
<dbReference type="GO" id="GO:0042274">
    <property type="term" value="P:ribosomal small subunit biogenesis"/>
    <property type="evidence" value="ECO:0007669"/>
    <property type="project" value="UniProtKB-UniRule"/>
</dbReference>
<evidence type="ECO:0000256" key="4">
    <source>
        <dbReference type="ARBA" id="ARBA00023186"/>
    </source>
</evidence>
<dbReference type="HAMAP" id="MF_00014">
    <property type="entry name" value="Ribosome_mat_RimM"/>
    <property type="match status" value="1"/>
</dbReference>
<dbReference type="InterPro" id="IPR036976">
    <property type="entry name" value="RimM_N_sf"/>
</dbReference>
<feature type="domain" description="Ribosome maturation factor RimM PRC barrel" evidence="7">
    <location>
        <begin position="105"/>
        <end position="173"/>
    </location>
</feature>
<comment type="domain">
    <text evidence="5">The PRC barrel domain binds ribosomal protein uS19.</text>
</comment>
<dbReference type="InterPro" id="IPR002676">
    <property type="entry name" value="RimM_N"/>
</dbReference>
<reference evidence="8" key="1">
    <citation type="submission" date="2022-08" db="EMBL/GenBank/DDBJ databases">
        <title>Genomic Encyclopedia of Type Strains, Phase III (KMG-III): the genomes of soil and plant-associated and newly described type strains.</title>
        <authorList>
            <person name="Whitman W."/>
        </authorList>
    </citation>
    <scope>NUCLEOTIDE SEQUENCE</scope>
    <source>
        <strain evidence="8">HMT 1</strain>
    </source>
</reference>
<dbReference type="Pfam" id="PF24986">
    <property type="entry name" value="PRC_RimM"/>
    <property type="match status" value="1"/>
</dbReference>
<dbReference type="Pfam" id="PF01782">
    <property type="entry name" value="RimM"/>
    <property type="match status" value="1"/>
</dbReference>
<evidence type="ECO:0000313" key="8">
    <source>
        <dbReference type="EMBL" id="MCS3904444.1"/>
    </source>
</evidence>
<comment type="similarity">
    <text evidence="5">Belongs to the RimM family.</text>
</comment>
<comment type="function">
    <text evidence="5">An accessory protein needed during the final step in the assembly of 30S ribosomal subunit, possibly for assembly of the head region. Essential for efficient processing of 16S rRNA. May be needed both before and after RbfA during the maturation of 16S rRNA. It has affinity for free ribosomal 30S subunits but not for 70S ribosomes.</text>
</comment>
<dbReference type="NCBIfam" id="TIGR02273">
    <property type="entry name" value="16S_RimM"/>
    <property type="match status" value="1"/>
</dbReference>
<dbReference type="AlphaFoldDB" id="A0AAE3HLH9"/>
<accession>A0AAE3HLH9</accession>
<dbReference type="Gene3D" id="2.40.30.60">
    <property type="entry name" value="RimM"/>
    <property type="match status" value="1"/>
</dbReference>
<dbReference type="PANTHER" id="PTHR33692:SF1">
    <property type="entry name" value="RIBOSOME MATURATION FACTOR RIMM"/>
    <property type="match status" value="1"/>
</dbReference>
<dbReference type="EMBL" id="JANUCT010000023">
    <property type="protein sequence ID" value="MCS3904444.1"/>
    <property type="molecule type" value="Genomic_DNA"/>
</dbReference>
<keyword evidence="2 5" id="KW-0690">Ribosome biogenesis</keyword>
<evidence type="ECO:0000256" key="3">
    <source>
        <dbReference type="ARBA" id="ARBA00022552"/>
    </source>
</evidence>
<dbReference type="GO" id="GO:0005840">
    <property type="term" value="C:ribosome"/>
    <property type="evidence" value="ECO:0007669"/>
    <property type="project" value="InterPro"/>
</dbReference>
<gene>
    <name evidence="5" type="primary">rimM</name>
    <name evidence="8" type="ORF">J2T55_002480</name>
</gene>
<keyword evidence="1 5" id="KW-0963">Cytoplasm</keyword>
<evidence type="ECO:0000256" key="5">
    <source>
        <dbReference type="HAMAP-Rule" id="MF_00014"/>
    </source>
</evidence>
<evidence type="ECO:0000256" key="1">
    <source>
        <dbReference type="ARBA" id="ARBA00022490"/>
    </source>
</evidence>
<keyword evidence="4 5" id="KW-0143">Chaperone</keyword>